<dbReference type="InterPro" id="IPR010425">
    <property type="entry name" value="Caps_synth_GfcC-like_C"/>
</dbReference>
<dbReference type="Pfam" id="PF10531">
    <property type="entry name" value="SLBB"/>
    <property type="match status" value="3"/>
</dbReference>
<keyword evidence="1" id="KW-0732">Signal</keyword>
<evidence type="ECO:0000259" key="2">
    <source>
        <dbReference type="Pfam" id="PF02563"/>
    </source>
</evidence>
<organism evidence="5">
    <name type="scientific">hydrothermal vent metagenome</name>
    <dbReference type="NCBI Taxonomy" id="652676"/>
    <lineage>
        <taxon>unclassified sequences</taxon>
        <taxon>metagenomes</taxon>
        <taxon>ecological metagenomes</taxon>
    </lineage>
</organism>
<dbReference type="EMBL" id="UOFW01000019">
    <property type="protein sequence ID" value="VAX02638.1"/>
    <property type="molecule type" value="Genomic_DNA"/>
</dbReference>
<dbReference type="Gene3D" id="3.10.560.10">
    <property type="entry name" value="Outer membrane lipoprotein wza domain like"/>
    <property type="match status" value="4"/>
</dbReference>
<protein>
    <submittedName>
        <fullName evidence="5">Diguanylate cyclase/phosphodiesterase (GGDEF &amp; EAL domains) with PAS/PAC sensor(S)</fullName>
    </submittedName>
</protein>
<accession>A0A3B1ATG2</accession>
<sequence>MTRKYFFLKRGVFILVAGVSLLHQSLFAQSLDPSMLEALQNQAQSRGGGNTTVISPLDQAREEAFNERQKARLEQRKAENAKISRLEADYHERLNSDILQYGYLIFENTPSYDNVLTGSISNTYKLGVGDELIITLQGSKSQSFTVRVDLEGRVIIPHLKPISVAGISLGDFKSILTRQVQESIIGTEVYVSLASVRSISVLVVGEVGLPGLIRTSSLASPLEILISAGGVKKTGSLRNITIVREGKSTVLDIYQLLNGAGSGFETLNDGDRIIVPTIGATIALDGEMVRPGIYELPSGGNDISIKQAMSLAGGTLRPFGYEISQVFLDESGKQHFSTLKDDKRIRGGEALIASLIENSQSGKVELSGHVKTPGYRALAGARSVNSLIGNINNFKDNPYLLFGLIERVEEKTQTRYLKAFNPEKTLNDGTEILLKDKDKVIFLGRPDIAFLISEFVRDAIVSGEYSIPPMLPNGKDNPKFCKPLKNLARIINDTQSNRFATATRAVFVRKEVEEAIASKDENFGSSTPLDSQLDQQVLLEKMAEERDAEKEQAAGDKNLPNCPSIYKEVNNLLPFILEYIVSVDGAIRLPGVYPVTQNTPISSLIAVSGGTSNDANMTNIEVTSLDTGSGSGGLEMKWAYIDTGQTNLETVSINPGGGIRVGSKYSNFEAGAVLLSGEFIQPGVYTIRKGEKLSDLMSRAGGVTDQAYTYGAIFTRNRVKEVQRAVLEKTARHLRSAMISASVKKNIEADSLMAAQQLTNQLANAELIGRVVIEADPLKLSLSPALDTVLEAGDSLYMPKRPNFIIAMGDVLNPGALQFIPGKGVSEYIDEVGRYTRSADEGRIYIVYPNGVAKPINLSSWGGDRNISIPPGTAIVVPTDLSPYDALSLMKEIGGIFQNLAVSAASIAILIRN</sequence>
<dbReference type="InterPro" id="IPR003715">
    <property type="entry name" value="Poly_export_N"/>
</dbReference>
<evidence type="ECO:0000256" key="1">
    <source>
        <dbReference type="ARBA" id="ARBA00022729"/>
    </source>
</evidence>
<dbReference type="Pfam" id="PF02563">
    <property type="entry name" value="Poly_export"/>
    <property type="match status" value="1"/>
</dbReference>
<dbReference type="InterPro" id="IPR019554">
    <property type="entry name" value="Soluble_ligand-bd"/>
</dbReference>
<dbReference type="InterPro" id="IPR049712">
    <property type="entry name" value="Poly_export"/>
</dbReference>
<feature type="domain" description="Polysaccharide export protein N-terminal" evidence="2">
    <location>
        <begin position="122"/>
        <end position="193"/>
    </location>
</feature>
<dbReference type="PANTHER" id="PTHR33619:SF3">
    <property type="entry name" value="POLYSACCHARIDE EXPORT PROTEIN GFCE-RELATED"/>
    <property type="match status" value="1"/>
</dbReference>
<proteinExistence type="predicted"/>
<evidence type="ECO:0000313" key="5">
    <source>
        <dbReference type="EMBL" id="VAX02638.1"/>
    </source>
</evidence>
<gene>
    <name evidence="5" type="ORF">MNBD_ALPHA03-1334</name>
</gene>
<feature type="domain" description="Soluble ligand binding" evidence="4">
    <location>
        <begin position="202"/>
        <end position="250"/>
    </location>
</feature>
<dbReference type="PANTHER" id="PTHR33619">
    <property type="entry name" value="POLYSACCHARIDE EXPORT PROTEIN GFCE-RELATED"/>
    <property type="match status" value="1"/>
</dbReference>
<dbReference type="AlphaFoldDB" id="A0A3B1ATG2"/>
<dbReference type="Pfam" id="PF06251">
    <property type="entry name" value="Caps_syn_GfcC_C"/>
    <property type="match status" value="1"/>
</dbReference>
<feature type="domain" description="Soluble ligand binding" evidence="4">
    <location>
        <begin position="580"/>
        <end position="633"/>
    </location>
</feature>
<evidence type="ECO:0000259" key="4">
    <source>
        <dbReference type="Pfam" id="PF10531"/>
    </source>
</evidence>
<name>A0A3B1ATG2_9ZZZZ</name>
<dbReference type="GO" id="GO:0015159">
    <property type="term" value="F:polysaccharide transmembrane transporter activity"/>
    <property type="evidence" value="ECO:0007669"/>
    <property type="project" value="InterPro"/>
</dbReference>
<reference evidence="5" key="1">
    <citation type="submission" date="2018-06" db="EMBL/GenBank/DDBJ databases">
        <authorList>
            <person name="Zhirakovskaya E."/>
        </authorList>
    </citation>
    <scope>NUCLEOTIDE SEQUENCE</scope>
</reference>
<feature type="domain" description="Soluble ligand binding" evidence="4">
    <location>
        <begin position="676"/>
        <end position="708"/>
    </location>
</feature>
<feature type="domain" description="Capsule biosynthesis GfcC-like C-terminal" evidence="3">
    <location>
        <begin position="814"/>
        <end position="893"/>
    </location>
</feature>
<evidence type="ECO:0000259" key="3">
    <source>
        <dbReference type="Pfam" id="PF06251"/>
    </source>
</evidence>